<gene>
    <name evidence="2" type="ORF">Tci_033455</name>
</gene>
<sequence>MFSLVWIMPPRVMTQSAGRPAAASRGGGGTGKRVGSESRRVREPKRRNVEPTCKPEGQGNDQSVKVNEGVDGEFLVCTPKECDGKGSTIVYTRWIEKMEFAHEAVRLLLVWHRTNLRAGHAAYTDRFYELTRMLATTEPTMIQSVVLKAGVLTDDAIRNGSIKKNPKKRRNGREPSIDRNMKDKNKRTRI</sequence>
<dbReference type="AlphaFoldDB" id="A0A6L2LKE4"/>
<feature type="region of interest" description="Disordered" evidence="1">
    <location>
        <begin position="158"/>
        <end position="190"/>
    </location>
</feature>
<organism evidence="2">
    <name type="scientific">Tanacetum cinerariifolium</name>
    <name type="common">Dalmatian daisy</name>
    <name type="synonym">Chrysanthemum cinerariifolium</name>
    <dbReference type="NCBI Taxonomy" id="118510"/>
    <lineage>
        <taxon>Eukaryota</taxon>
        <taxon>Viridiplantae</taxon>
        <taxon>Streptophyta</taxon>
        <taxon>Embryophyta</taxon>
        <taxon>Tracheophyta</taxon>
        <taxon>Spermatophyta</taxon>
        <taxon>Magnoliopsida</taxon>
        <taxon>eudicotyledons</taxon>
        <taxon>Gunneridae</taxon>
        <taxon>Pentapetalae</taxon>
        <taxon>asterids</taxon>
        <taxon>campanulids</taxon>
        <taxon>Asterales</taxon>
        <taxon>Asteraceae</taxon>
        <taxon>Asteroideae</taxon>
        <taxon>Anthemideae</taxon>
        <taxon>Anthemidinae</taxon>
        <taxon>Tanacetum</taxon>
    </lineage>
</organism>
<evidence type="ECO:0008006" key="3">
    <source>
        <dbReference type="Google" id="ProtNLM"/>
    </source>
</evidence>
<feature type="compositionally biased region" description="Basic and acidic residues" evidence="1">
    <location>
        <begin position="34"/>
        <end position="49"/>
    </location>
</feature>
<evidence type="ECO:0000313" key="2">
    <source>
        <dbReference type="EMBL" id="GEU61477.1"/>
    </source>
</evidence>
<proteinExistence type="predicted"/>
<feature type="region of interest" description="Disordered" evidence="1">
    <location>
        <begin position="14"/>
        <end position="65"/>
    </location>
</feature>
<dbReference type="EMBL" id="BKCJ010004509">
    <property type="protein sequence ID" value="GEU61477.1"/>
    <property type="molecule type" value="Genomic_DNA"/>
</dbReference>
<reference evidence="2" key="1">
    <citation type="journal article" date="2019" name="Sci. Rep.">
        <title>Draft genome of Tanacetum cinerariifolium, the natural source of mosquito coil.</title>
        <authorList>
            <person name="Yamashiro T."/>
            <person name="Shiraishi A."/>
            <person name="Satake H."/>
            <person name="Nakayama K."/>
        </authorList>
    </citation>
    <scope>NUCLEOTIDE SEQUENCE</scope>
</reference>
<protein>
    <recommendedName>
        <fullName evidence="3">Reverse transcriptase domain-containing protein</fullName>
    </recommendedName>
</protein>
<feature type="compositionally biased region" description="Basic and acidic residues" evidence="1">
    <location>
        <begin position="172"/>
        <end position="183"/>
    </location>
</feature>
<name>A0A6L2LKE4_TANCI</name>
<comment type="caution">
    <text evidence="2">The sequence shown here is derived from an EMBL/GenBank/DDBJ whole genome shotgun (WGS) entry which is preliminary data.</text>
</comment>
<evidence type="ECO:0000256" key="1">
    <source>
        <dbReference type="SAM" id="MobiDB-lite"/>
    </source>
</evidence>
<accession>A0A6L2LKE4</accession>